<organism evidence="7 8">
    <name type="scientific">Roseimaritima multifibrata</name>
    <dbReference type="NCBI Taxonomy" id="1930274"/>
    <lineage>
        <taxon>Bacteria</taxon>
        <taxon>Pseudomonadati</taxon>
        <taxon>Planctomycetota</taxon>
        <taxon>Planctomycetia</taxon>
        <taxon>Pirellulales</taxon>
        <taxon>Pirellulaceae</taxon>
        <taxon>Roseimaritima</taxon>
    </lineage>
</organism>
<dbReference type="AlphaFoldDB" id="A0A517MNR4"/>
<dbReference type="InterPro" id="IPR036188">
    <property type="entry name" value="FAD/NAD-bd_sf"/>
</dbReference>
<dbReference type="EC" id="1.6.99.3" evidence="7"/>
<keyword evidence="4" id="KW-0274">FAD</keyword>
<dbReference type="InterPro" id="IPR051169">
    <property type="entry name" value="NADH-Q_oxidoreductase"/>
</dbReference>
<evidence type="ECO:0000256" key="4">
    <source>
        <dbReference type="ARBA" id="ARBA00022827"/>
    </source>
</evidence>
<evidence type="ECO:0000256" key="2">
    <source>
        <dbReference type="ARBA" id="ARBA00005272"/>
    </source>
</evidence>
<comment type="cofactor">
    <cofactor evidence="1">
        <name>FAD</name>
        <dbReference type="ChEBI" id="CHEBI:57692"/>
    </cofactor>
</comment>
<proteinExistence type="inferred from homology"/>
<keyword evidence="5 7" id="KW-0560">Oxidoreductase</keyword>
<dbReference type="EMBL" id="CP036262">
    <property type="protein sequence ID" value="QDS96520.1"/>
    <property type="molecule type" value="Genomic_DNA"/>
</dbReference>
<protein>
    <submittedName>
        <fullName evidence="7">NADH dehydrogenase</fullName>
        <ecNumber evidence="7">1.6.99.3</ecNumber>
    </submittedName>
</protein>
<dbReference type="InterPro" id="IPR023753">
    <property type="entry name" value="FAD/NAD-binding_dom"/>
</dbReference>
<name>A0A517MNR4_9BACT</name>
<dbReference type="GO" id="GO:0003955">
    <property type="term" value="F:NAD(P)H dehydrogenase (quinone) activity"/>
    <property type="evidence" value="ECO:0007669"/>
    <property type="project" value="TreeGrafter"/>
</dbReference>
<evidence type="ECO:0000256" key="3">
    <source>
        <dbReference type="ARBA" id="ARBA00022630"/>
    </source>
</evidence>
<evidence type="ECO:0000256" key="1">
    <source>
        <dbReference type="ARBA" id="ARBA00001974"/>
    </source>
</evidence>
<dbReference type="KEGG" id="rml:FF011L_53320"/>
<dbReference type="GO" id="GO:0019646">
    <property type="term" value="P:aerobic electron transport chain"/>
    <property type="evidence" value="ECO:0007669"/>
    <property type="project" value="TreeGrafter"/>
</dbReference>
<reference evidence="7 8" key="1">
    <citation type="submission" date="2019-02" db="EMBL/GenBank/DDBJ databases">
        <title>Deep-cultivation of Planctomycetes and their phenomic and genomic characterization uncovers novel biology.</title>
        <authorList>
            <person name="Wiegand S."/>
            <person name="Jogler M."/>
            <person name="Boedeker C."/>
            <person name="Pinto D."/>
            <person name="Vollmers J."/>
            <person name="Rivas-Marin E."/>
            <person name="Kohn T."/>
            <person name="Peeters S.H."/>
            <person name="Heuer A."/>
            <person name="Rast P."/>
            <person name="Oberbeckmann S."/>
            <person name="Bunk B."/>
            <person name="Jeske O."/>
            <person name="Meyerdierks A."/>
            <person name="Storesund J.E."/>
            <person name="Kallscheuer N."/>
            <person name="Luecker S."/>
            <person name="Lage O.M."/>
            <person name="Pohl T."/>
            <person name="Merkel B.J."/>
            <person name="Hornburger P."/>
            <person name="Mueller R.-W."/>
            <person name="Bruemmer F."/>
            <person name="Labrenz M."/>
            <person name="Spormann A.M."/>
            <person name="Op den Camp H."/>
            <person name="Overmann J."/>
            <person name="Amann R."/>
            <person name="Jetten M.S.M."/>
            <person name="Mascher T."/>
            <person name="Medema M.H."/>
            <person name="Devos D.P."/>
            <person name="Kaster A.-K."/>
            <person name="Ovreas L."/>
            <person name="Rohde M."/>
            <person name="Galperin M.Y."/>
            <person name="Jogler C."/>
        </authorList>
    </citation>
    <scope>NUCLEOTIDE SEQUENCE [LARGE SCALE GENOMIC DNA]</scope>
    <source>
        <strain evidence="7 8">FF011L</strain>
    </source>
</reference>
<dbReference type="SUPFAM" id="SSF51905">
    <property type="entry name" value="FAD/NAD(P)-binding domain"/>
    <property type="match status" value="1"/>
</dbReference>
<feature type="domain" description="FAD/NAD(P)-binding" evidence="6">
    <location>
        <begin position="11"/>
        <end position="74"/>
    </location>
</feature>
<evidence type="ECO:0000256" key="5">
    <source>
        <dbReference type="ARBA" id="ARBA00023002"/>
    </source>
</evidence>
<dbReference type="Proteomes" id="UP000320672">
    <property type="component" value="Chromosome"/>
</dbReference>
<evidence type="ECO:0000313" key="7">
    <source>
        <dbReference type="EMBL" id="QDS96520.1"/>
    </source>
</evidence>
<gene>
    <name evidence="7" type="primary">ndh</name>
    <name evidence="7" type="ORF">FF011L_53320</name>
</gene>
<dbReference type="PANTHER" id="PTHR42913:SF3">
    <property type="entry name" value="64 KDA MITOCHONDRIAL NADH DEHYDROGENASE (EUROFUNG)"/>
    <property type="match status" value="1"/>
</dbReference>
<comment type="similarity">
    <text evidence="2">Belongs to the NADH dehydrogenase family.</text>
</comment>
<dbReference type="Gene3D" id="3.50.50.100">
    <property type="match status" value="1"/>
</dbReference>
<sequence length="82" mass="8844">MNHSNPAQQPHVVIIGGGFGGLETAPRLRKSNVRVTLVDRHNDHLFQPLLYQVATGGLSPANIATPLSSIVRKHASKQKTAK</sequence>
<dbReference type="PANTHER" id="PTHR42913">
    <property type="entry name" value="APOPTOSIS-INDUCING FACTOR 1"/>
    <property type="match status" value="1"/>
</dbReference>
<keyword evidence="8" id="KW-1185">Reference proteome</keyword>
<evidence type="ECO:0000313" key="8">
    <source>
        <dbReference type="Proteomes" id="UP000320672"/>
    </source>
</evidence>
<keyword evidence="3" id="KW-0285">Flavoprotein</keyword>
<evidence type="ECO:0000259" key="6">
    <source>
        <dbReference type="Pfam" id="PF07992"/>
    </source>
</evidence>
<dbReference type="RefSeq" id="WP_218932871.1">
    <property type="nucleotide sequence ID" value="NZ_CP036262.1"/>
</dbReference>
<dbReference type="Pfam" id="PF07992">
    <property type="entry name" value="Pyr_redox_2"/>
    <property type="match status" value="1"/>
</dbReference>
<accession>A0A517MNR4</accession>